<dbReference type="EMBL" id="JBHTBJ010000092">
    <property type="protein sequence ID" value="MFC7280216.1"/>
    <property type="molecule type" value="Genomic_DNA"/>
</dbReference>
<feature type="transmembrane region" description="Helical" evidence="1">
    <location>
        <begin position="6"/>
        <end position="25"/>
    </location>
</feature>
<dbReference type="Proteomes" id="UP001596548">
    <property type="component" value="Unassembled WGS sequence"/>
</dbReference>
<sequence>MGIWQSLLLTGAGAVIAGMATWLGTRLQFREAARIREEQYRREDQYRLHQARVGAYSSLYSAAGKMRAALTWEDAPSEARRQARNSYWQETAKVSLIGNDDVRASAKAVLAYVDAILGGSEQFDSTRFGDLVRRLEADARLSLVGSDDS</sequence>
<reference evidence="3" key="1">
    <citation type="journal article" date="2019" name="Int. J. Syst. Evol. Microbiol.">
        <title>The Global Catalogue of Microorganisms (GCM) 10K type strain sequencing project: providing services to taxonomists for standard genome sequencing and annotation.</title>
        <authorList>
            <consortium name="The Broad Institute Genomics Platform"/>
            <consortium name="The Broad Institute Genome Sequencing Center for Infectious Disease"/>
            <person name="Wu L."/>
            <person name="Ma J."/>
        </authorList>
    </citation>
    <scope>NUCLEOTIDE SEQUENCE [LARGE SCALE GENOMIC DNA]</scope>
    <source>
        <strain evidence="3">XZYJT-10</strain>
    </source>
</reference>
<keyword evidence="1" id="KW-0812">Transmembrane</keyword>
<organism evidence="2 3">
    <name type="scientific">Paractinoplanes rhizophilus</name>
    <dbReference type="NCBI Taxonomy" id="1416877"/>
    <lineage>
        <taxon>Bacteria</taxon>
        <taxon>Bacillati</taxon>
        <taxon>Actinomycetota</taxon>
        <taxon>Actinomycetes</taxon>
        <taxon>Micromonosporales</taxon>
        <taxon>Micromonosporaceae</taxon>
        <taxon>Paractinoplanes</taxon>
    </lineage>
</organism>
<accession>A0ABW2I5N4</accession>
<keyword evidence="3" id="KW-1185">Reference proteome</keyword>
<evidence type="ECO:0000256" key="1">
    <source>
        <dbReference type="SAM" id="Phobius"/>
    </source>
</evidence>
<proteinExistence type="predicted"/>
<evidence type="ECO:0000313" key="2">
    <source>
        <dbReference type="EMBL" id="MFC7280216.1"/>
    </source>
</evidence>
<dbReference type="RefSeq" id="WP_378978291.1">
    <property type="nucleotide sequence ID" value="NZ_JBHTBJ010000092.1"/>
</dbReference>
<keyword evidence="1" id="KW-1133">Transmembrane helix</keyword>
<protein>
    <submittedName>
        <fullName evidence="2">Uncharacterized protein</fullName>
    </submittedName>
</protein>
<comment type="caution">
    <text evidence="2">The sequence shown here is derived from an EMBL/GenBank/DDBJ whole genome shotgun (WGS) entry which is preliminary data.</text>
</comment>
<gene>
    <name evidence="2" type="ORF">ACFQS1_40210</name>
</gene>
<keyword evidence="1" id="KW-0472">Membrane</keyword>
<evidence type="ECO:0000313" key="3">
    <source>
        <dbReference type="Proteomes" id="UP001596548"/>
    </source>
</evidence>
<name>A0ABW2I5N4_9ACTN</name>